<dbReference type="InterPro" id="IPR001279">
    <property type="entry name" value="Metallo-B-lactamas"/>
</dbReference>
<dbReference type="Gene3D" id="3.40.50.360">
    <property type="match status" value="1"/>
</dbReference>
<dbReference type="PIRSF" id="PIRSF005243">
    <property type="entry name" value="ROO"/>
    <property type="match status" value="1"/>
</dbReference>
<dbReference type="Pfam" id="PF00258">
    <property type="entry name" value="Flavodoxin_1"/>
    <property type="match status" value="1"/>
</dbReference>
<dbReference type="Gene3D" id="3.60.15.10">
    <property type="entry name" value="Ribonuclease Z/Hydroxyacylglutathione hydrolase-like"/>
    <property type="match status" value="1"/>
</dbReference>
<dbReference type="eggNOG" id="COG0426">
    <property type="taxonomic scope" value="Bacteria"/>
</dbReference>
<dbReference type="KEGG" id="drt:Dret_0138"/>
<sequence>MSVTELKKDIYWVGSVDWNLHNFHGYSQAHRGTTYNAYLVIDEKITLFDTVPAKYSGELMHQIRRLIDPEKIDYIVVNHVEPDHSGALPHIVDTIKPSKIFCSPMGKQAIGEYFHRDDLPLEVVKNGASISLGKRSVEFMEARMLHWPDSMFSFIPEDKLLIPNDAFGQNWAGSERFDDEVDLSMLLREAAHYYANIILPFSPLVQKVLGKIQKAGWDIDMIAPDHGLIWRSHAKEIIEAYDRFSKQEPQQKAVIVYDTMWHSTEQMAKAIGDALIEEGVPTRLMHLKAYHHSDVMLEAWDAAAIIYGSPTHNNGIMPLVSDMATYMKGLRPANKIGAAFGSYGWSGESVKHLTELLEGMGFELPVDGVRSKFRPNHDELAQCKEMGRQLAAAIKEKVNAS</sequence>
<evidence type="ECO:0000313" key="4">
    <source>
        <dbReference type="Proteomes" id="UP000001052"/>
    </source>
</evidence>
<dbReference type="OrthoDB" id="9800607at2"/>
<dbReference type="InterPro" id="IPR029039">
    <property type="entry name" value="Flavoprotein-like_sf"/>
</dbReference>
<reference evidence="3 4" key="2">
    <citation type="journal article" date="2010" name="Stand. Genomic Sci.">
        <title>Complete genome sequence of Desulfohalobium retbaense type strain (HR(100)).</title>
        <authorList>
            <person name="Spring S."/>
            <person name="Nolan M."/>
            <person name="Lapidus A."/>
            <person name="Glavina Del Rio T."/>
            <person name="Copeland A."/>
            <person name="Tice H."/>
            <person name="Cheng J.F."/>
            <person name="Lucas S."/>
            <person name="Land M."/>
            <person name="Chen F."/>
            <person name="Bruce D."/>
            <person name="Goodwin L."/>
            <person name="Pitluck S."/>
            <person name="Ivanova N."/>
            <person name="Mavromatis K."/>
            <person name="Mikhailova N."/>
            <person name="Pati A."/>
            <person name="Chen A."/>
            <person name="Palaniappan K."/>
            <person name="Hauser L."/>
            <person name="Chang Y.J."/>
            <person name="Jeffries C.D."/>
            <person name="Munk C."/>
            <person name="Kiss H."/>
            <person name="Chain P."/>
            <person name="Han C."/>
            <person name="Brettin T."/>
            <person name="Detter J.C."/>
            <person name="Schuler E."/>
            <person name="Goker M."/>
            <person name="Rohde M."/>
            <person name="Bristow J."/>
            <person name="Eisen J.A."/>
            <person name="Markowitz V."/>
            <person name="Hugenholtz P."/>
            <person name="Kyrpides N.C."/>
            <person name="Klenk H.P."/>
        </authorList>
    </citation>
    <scope>NUCLEOTIDE SEQUENCE [LARGE SCALE GENOMIC DNA]</scope>
    <source>
        <strain evidence="3 4">DSM 5692</strain>
    </source>
</reference>
<name>C8WZG5_DESRD</name>
<evidence type="ECO:0000313" key="3">
    <source>
        <dbReference type="EMBL" id="ACV67440.1"/>
    </source>
</evidence>
<dbReference type="STRING" id="485915.Dret_0138"/>
<dbReference type="PANTHER" id="PTHR43717">
    <property type="entry name" value="ANAEROBIC NITRIC OXIDE REDUCTASE FLAVORUBREDOXIN"/>
    <property type="match status" value="1"/>
</dbReference>
<dbReference type="InterPro" id="IPR008254">
    <property type="entry name" value="Flavodoxin/NO_synth"/>
</dbReference>
<dbReference type="SUPFAM" id="SSF56281">
    <property type="entry name" value="Metallo-hydrolase/oxidoreductase"/>
    <property type="match status" value="1"/>
</dbReference>
<dbReference type="RefSeq" id="WP_015750599.1">
    <property type="nucleotide sequence ID" value="NC_013223.1"/>
</dbReference>
<dbReference type="AlphaFoldDB" id="C8WZG5"/>
<feature type="domain" description="Flavodoxin-like" evidence="2">
    <location>
        <begin position="253"/>
        <end position="391"/>
    </location>
</feature>
<dbReference type="SMART" id="SM00849">
    <property type="entry name" value="Lactamase_B"/>
    <property type="match status" value="1"/>
</dbReference>
<dbReference type="Pfam" id="PF19583">
    <property type="entry name" value="ODP"/>
    <property type="match status" value="1"/>
</dbReference>
<dbReference type="InterPro" id="IPR036866">
    <property type="entry name" value="RibonucZ/Hydroxyglut_hydro"/>
</dbReference>
<dbReference type="PROSITE" id="PS50902">
    <property type="entry name" value="FLAVODOXIN_LIKE"/>
    <property type="match status" value="1"/>
</dbReference>
<dbReference type="PANTHER" id="PTHR43717:SF1">
    <property type="entry name" value="ANAEROBIC NITRIC OXIDE REDUCTASE FLAVORUBREDOXIN"/>
    <property type="match status" value="1"/>
</dbReference>
<comment type="similarity">
    <text evidence="1">In the N-terminal section; belongs to the zinc metallo-hydrolase group 3 family.</text>
</comment>
<dbReference type="GO" id="GO:0009055">
    <property type="term" value="F:electron transfer activity"/>
    <property type="evidence" value="ECO:0007669"/>
    <property type="project" value="InterPro"/>
</dbReference>
<reference evidence="4" key="1">
    <citation type="submission" date="2009-09" db="EMBL/GenBank/DDBJ databases">
        <title>The complete chromosome of Desulfohalobium retbaense DSM 5692.</title>
        <authorList>
            <consortium name="US DOE Joint Genome Institute (JGI-PGF)"/>
            <person name="Lucas S."/>
            <person name="Copeland A."/>
            <person name="Lapidus A."/>
            <person name="Glavina del Rio T."/>
            <person name="Dalin E."/>
            <person name="Tice H."/>
            <person name="Bruce D."/>
            <person name="Goodwin L."/>
            <person name="Pitluck S."/>
            <person name="Kyrpides N."/>
            <person name="Mavromatis K."/>
            <person name="Ivanova N."/>
            <person name="Mikhailova N."/>
            <person name="Munk A.C."/>
            <person name="Brettin T."/>
            <person name="Detter J.C."/>
            <person name="Han C."/>
            <person name="Tapia R."/>
            <person name="Larimer F."/>
            <person name="Land M."/>
            <person name="Hauser L."/>
            <person name="Markowitz V."/>
            <person name="Cheng J.-F."/>
            <person name="Hugenholtz P."/>
            <person name="Woyke T."/>
            <person name="Wu D."/>
            <person name="Spring S."/>
            <person name="Klenk H.-P."/>
            <person name="Eisen J.A."/>
        </authorList>
    </citation>
    <scope>NUCLEOTIDE SEQUENCE [LARGE SCALE GENOMIC DNA]</scope>
    <source>
        <strain evidence="4">DSM 5692</strain>
    </source>
</reference>
<evidence type="ECO:0000256" key="1">
    <source>
        <dbReference type="ARBA" id="ARBA00007121"/>
    </source>
</evidence>
<dbReference type="SUPFAM" id="SSF52218">
    <property type="entry name" value="Flavoproteins"/>
    <property type="match status" value="1"/>
</dbReference>
<dbReference type="GO" id="GO:0016491">
    <property type="term" value="F:oxidoreductase activity"/>
    <property type="evidence" value="ECO:0007669"/>
    <property type="project" value="InterPro"/>
</dbReference>
<protein>
    <submittedName>
        <fullName evidence="3">Beta-lactamase domain protein</fullName>
    </submittedName>
</protein>
<dbReference type="EMBL" id="CP001734">
    <property type="protein sequence ID" value="ACV67440.1"/>
    <property type="molecule type" value="Genomic_DNA"/>
</dbReference>
<gene>
    <name evidence="3" type="ordered locus">Dret_0138</name>
</gene>
<keyword evidence="4" id="KW-1185">Reference proteome</keyword>
<proteinExistence type="inferred from homology"/>
<dbReference type="Proteomes" id="UP000001052">
    <property type="component" value="Chromosome"/>
</dbReference>
<dbReference type="GO" id="GO:0010181">
    <property type="term" value="F:FMN binding"/>
    <property type="evidence" value="ECO:0007669"/>
    <property type="project" value="InterPro"/>
</dbReference>
<dbReference type="HOGENOM" id="CLU_017490_0_0_7"/>
<organism evidence="3 4">
    <name type="scientific">Desulfohalobium retbaense (strain ATCC 49708 / DSM 5692 / JCM 16813 / HR100)</name>
    <dbReference type="NCBI Taxonomy" id="485915"/>
    <lineage>
        <taxon>Bacteria</taxon>
        <taxon>Pseudomonadati</taxon>
        <taxon>Thermodesulfobacteriota</taxon>
        <taxon>Desulfovibrionia</taxon>
        <taxon>Desulfovibrionales</taxon>
        <taxon>Desulfohalobiaceae</taxon>
        <taxon>Desulfohalobium</taxon>
    </lineage>
</organism>
<dbReference type="CDD" id="cd07709">
    <property type="entry name" value="flavodiiron_proteins_MBL-fold"/>
    <property type="match status" value="1"/>
</dbReference>
<accession>C8WZG5</accession>
<evidence type="ECO:0000259" key="2">
    <source>
        <dbReference type="PROSITE" id="PS50902"/>
    </source>
</evidence>
<dbReference type="InterPro" id="IPR016440">
    <property type="entry name" value="Rubredoxin-O_OxRdtase"/>
</dbReference>
<dbReference type="InterPro" id="IPR045761">
    <property type="entry name" value="ODP_dom"/>
</dbReference>
<dbReference type="GO" id="GO:0046872">
    <property type="term" value="F:metal ion binding"/>
    <property type="evidence" value="ECO:0007669"/>
    <property type="project" value="InterPro"/>
</dbReference>